<organism evidence="3 4">
    <name type="scientific">Parelaphostrongylus tenuis</name>
    <name type="common">Meningeal worm</name>
    <dbReference type="NCBI Taxonomy" id="148309"/>
    <lineage>
        <taxon>Eukaryota</taxon>
        <taxon>Metazoa</taxon>
        <taxon>Ecdysozoa</taxon>
        <taxon>Nematoda</taxon>
        <taxon>Chromadorea</taxon>
        <taxon>Rhabditida</taxon>
        <taxon>Rhabditina</taxon>
        <taxon>Rhabditomorpha</taxon>
        <taxon>Strongyloidea</taxon>
        <taxon>Metastrongylidae</taxon>
        <taxon>Parelaphostrongylus</taxon>
    </lineage>
</organism>
<feature type="compositionally biased region" description="Acidic residues" evidence="2">
    <location>
        <begin position="197"/>
        <end position="213"/>
    </location>
</feature>
<protein>
    <submittedName>
        <fullName evidence="3">Uncharacterized protein</fullName>
    </submittedName>
</protein>
<name>A0AAD5QUG4_PARTN</name>
<evidence type="ECO:0000256" key="1">
    <source>
        <dbReference type="SAM" id="Coils"/>
    </source>
</evidence>
<keyword evidence="4" id="KW-1185">Reference proteome</keyword>
<evidence type="ECO:0000313" key="3">
    <source>
        <dbReference type="EMBL" id="KAJ1361959.1"/>
    </source>
</evidence>
<feature type="compositionally biased region" description="Polar residues" evidence="2">
    <location>
        <begin position="215"/>
        <end position="237"/>
    </location>
</feature>
<reference evidence="3" key="1">
    <citation type="submission" date="2021-06" db="EMBL/GenBank/DDBJ databases">
        <title>Parelaphostrongylus tenuis whole genome reference sequence.</title>
        <authorList>
            <person name="Garwood T.J."/>
            <person name="Larsen P.A."/>
            <person name="Fountain-Jones N.M."/>
            <person name="Garbe J.R."/>
            <person name="Macchietto M.G."/>
            <person name="Kania S.A."/>
            <person name="Gerhold R.W."/>
            <person name="Richards J.E."/>
            <person name="Wolf T.M."/>
        </authorList>
    </citation>
    <scope>NUCLEOTIDE SEQUENCE</scope>
    <source>
        <strain evidence="3">MNPRO001-30</strain>
        <tissue evidence="3">Meninges</tissue>
    </source>
</reference>
<dbReference type="Proteomes" id="UP001196413">
    <property type="component" value="Unassembled WGS sequence"/>
</dbReference>
<feature type="region of interest" description="Disordered" evidence="2">
    <location>
        <begin position="190"/>
        <end position="237"/>
    </location>
</feature>
<accession>A0AAD5QUG4</accession>
<comment type="caution">
    <text evidence="3">The sequence shown here is derived from an EMBL/GenBank/DDBJ whole genome shotgun (WGS) entry which is preliminary data.</text>
</comment>
<dbReference type="EMBL" id="JAHQIW010004323">
    <property type="protein sequence ID" value="KAJ1361959.1"/>
    <property type="molecule type" value="Genomic_DNA"/>
</dbReference>
<sequence length="237" mass="27349">MGYQMSSKMSSIEEELQKLKEALNLLAETLAIRMQLLLKIEDMLKLKFRLKLLVEALRSENVYLENRLQVMQNENERLQRELETMRELRSNRELLHSDQIASEIPRMDRGVEENASEKSESLEQAGQTVLDQISDKLDVSVIQVAEGKTAQQGQLVVDDDCGERNSDQVTALCNNENDDFDEERRSLLSDDIQRDAEDLEPNIDDTSDMDEVSEGSKQAVNRQMMQRNDNQENTYFD</sequence>
<dbReference type="AlphaFoldDB" id="A0AAD5QUG4"/>
<feature type="coiled-coil region" evidence="1">
    <location>
        <begin position="54"/>
        <end position="95"/>
    </location>
</feature>
<evidence type="ECO:0000313" key="4">
    <source>
        <dbReference type="Proteomes" id="UP001196413"/>
    </source>
</evidence>
<proteinExistence type="predicted"/>
<keyword evidence="1" id="KW-0175">Coiled coil</keyword>
<evidence type="ECO:0000256" key="2">
    <source>
        <dbReference type="SAM" id="MobiDB-lite"/>
    </source>
</evidence>
<gene>
    <name evidence="3" type="ORF">KIN20_021352</name>
</gene>